<gene>
    <name evidence="2" type="ORF">PHLGIDRAFT_50327</name>
</gene>
<evidence type="ECO:0000313" key="3">
    <source>
        <dbReference type="Proteomes" id="UP000053257"/>
    </source>
</evidence>
<keyword evidence="3" id="KW-1185">Reference proteome</keyword>
<feature type="compositionally biased region" description="Basic and acidic residues" evidence="1">
    <location>
        <begin position="49"/>
        <end position="58"/>
    </location>
</feature>
<protein>
    <submittedName>
        <fullName evidence="2">Uncharacterized protein</fullName>
    </submittedName>
</protein>
<organism evidence="2 3">
    <name type="scientific">Phlebiopsis gigantea (strain 11061_1 CR5-6)</name>
    <name type="common">White-rot fungus</name>
    <name type="synonym">Peniophora gigantea</name>
    <dbReference type="NCBI Taxonomy" id="745531"/>
    <lineage>
        <taxon>Eukaryota</taxon>
        <taxon>Fungi</taxon>
        <taxon>Dikarya</taxon>
        <taxon>Basidiomycota</taxon>
        <taxon>Agaricomycotina</taxon>
        <taxon>Agaricomycetes</taxon>
        <taxon>Polyporales</taxon>
        <taxon>Phanerochaetaceae</taxon>
        <taxon>Phlebiopsis</taxon>
    </lineage>
</organism>
<sequence>MLPFIPRKVAKSLAQKNHATSSLGRAAGVPTTSTTPHVTELPPPSQNKSDSKGKEKAQEPTTLLEEDYAAMLSLSVSDYALWADPELRQNMDFAEDGFVPLAYLLDRIPLLDGTKSHALEAVLVKAIRSFASEVFDVRMLMSSPSRALWYGGTTHKGYSGGYEVRLRGWKDVVARAGGMTRNKWEEQTIYIENIPPQNRDSAGIHRFVSSLLSEVQSAECIHRIQHISLPRHHQDKPTDQPKCKGFALVTLAHSQDASFLLRQWPWQRHLTESSDVSESSTAHQSAVRFGFRATTKAHWDELNTEYLAYRQKLLEQLVVTDKA</sequence>
<proteinExistence type="predicted"/>
<feature type="non-terminal residue" evidence="2">
    <location>
        <position position="323"/>
    </location>
</feature>
<dbReference type="OrthoDB" id="439993at2759"/>
<feature type="region of interest" description="Disordered" evidence="1">
    <location>
        <begin position="15"/>
        <end position="60"/>
    </location>
</feature>
<accession>A0A0C3PSM9</accession>
<evidence type="ECO:0000313" key="2">
    <source>
        <dbReference type="EMBL" id="KIP10388.1"/>
    </source>
</evidence>
<dbReference type="HOGENOM" id="CLU_022035_0_0_1"/>
<dbReference type="EMBL" id="KN840455">
    <property type="protein sequence ID" value="KIP10388.1"/>
    <property type="molecule type" value="Genomic_DNA"/>
</dbReference>
<reference evidence="2 3" key="1">
    <citation type="journal article" date="2014" name="PLoS Genet.">
        <title>Analysis of the Phlebiopsis gigantea genome, transcriptome and secretome provides insight into its pioneer colonization strategies of wood.</title>
        <authorList>
            <person name="Hori C."/>
            <person name="Ishida T."/>
            <person name="Igarashi K."/>
            <person name="Samejima M."/>
            <person name="Suzuki H."/>
            <person name="Master E."/>
            <person name="Ferreira P."/>
            <person name="Ruiz-Duenas F.J."/>
            <person name="Held B."/>
            <person name="Canessa P."/>
            <person name="Larrondo L.F."/>
            <person name="Schmoll M."/>
            <person name="Druzhinina I.S."/>
            <person name="Kubicek C.P."/>
            <person name="Gaskell J.A."/>
            <person name="Kersten P."/>
            <person name="St John F."/>
            <person name="Glasner J."/>
            <person name="Sabat G."/>
            <person name="Splinter BonDurant S."/>
            <person name="Syed K."/>
            <person name="Yadav J."/>
            <person name="Mgbeahuruike A.C."/>
            <person name="Kovalchuk A."/>
            <person name="Asiegbu F.O."/>
            <person name="Lackner G."/>
            <person name="Hoffmeister D."/>
            <person name="Rencoret J."/>
            <person name="Gutierrez A."/>
            <person name="Sun H."/>
            <person name="Lindquist E."/>
            <person name="Barry K."/>
            <person name="Riley R."/>
            <person name="Grigoriev I.V."/>
            <person name="Henrissat B."/>
            <person name="Kues U."/>
            <person name="Berka R.M."/>
            <person name="Martinez A.T."/>
            <person name="Covert S.F."/>
            <person name="Blanchette R.A."/>
            <person name="Cullen D."/>
        </authorList>
    </citation>
    <scope>NUCLEOTIDE SEQUENCE [LARGE SCALE GENOMIC DNA]</scope>
    <source>
        <strain evidence="2 3">11061_1 CR5-6</strain>
    </source>
</reference>
<dbReference type="AlphaFoldDB" id="A0A0C3PSM9"/>
<dbReference type="STRING" id="745531.A0A0C3PSM9"/>
<dbReference type="Proteomes" id="UP000053257">
    <property type="component" value="Unassembled WGS sequence"/>
</dbReference>
<evidence type="ECO:0000256" key="1">
    <source>
        <dbReference type="SAM" id="MobiDB-lite"/>
    </source>
</evidence>
<name>A0A0C3PSM9_PHLG1</name>